<gene>
    <name evidence="4" type="ORF">GRI47_01955</name>
</gene>
<proteinExistence type="inferred from homology"/>
<dbReference type="Gene3D" id="2.20.200.10">
    <property type="entry name" value="Outer membrane efflux proteins (OEP)"/>
    <property type="match status" value="1"/>
</dbReference>
<dbReference type="InterPro" id="IPR010131">
    <property type="entry name" value="MdtP/NodT-like"/>
</dbReference>
<sequence>MTRSLHTVFVLALASTALAGCASMAPEHTRPQAATAPVFDPDYRPDGEVVAAQLSYREWFNDPRLVALIGSALENNRDLLAATARIEQARARYRIQDSRQLPTVVATGGATRTRQPLGVNPALDTGDVEGAPSSVTFNRFDVGVGVSSFELDFWGRIASLSEAARAEYLATVAAQRAFYLSLIADTATTYFEIVETEEQIALAEATAESRREGLRIAQLRLDAGVTSALPYRQAETLLTQAEQQLASERLALARLRNQLAVLVGGTVPGGLPEGLTLAGQGDDRRLAAGLPSDLLLVRPDIVAAEEQLRAARANIGAARAAFFPTISLTGNAGLSSTSLDGLFSGDSLGWSFGPAISLPIFDWGAREADLDLAQALEVEQVANYDRTVQTAFREVSDALAGRRWLAEQVETLRRAVTAQERIARIARLRYREGVADYLEVLDAERNLFNAQQQLLATERAWLQNRATLFVALGGGAPLADNGETPPD</sequence>
<keyword evidence="2" id="KW-0472">Membrane</keyword>
<dbReference type="PROSITE" id="PS51257">
    <property type="entry name" value="PROKAR_LIPOPROTEIN"/>
    <property type="match status" value="1"/>
</dbReference>
<evidence type="ECO:0000313" key="4">
    <source>
        <dbReference type="EMBL" id="MXO52769.1"/>
    </source>
</evidence>
<evidence type="ECO:0000256" key="2">
    <source>
        <dbReference type="RuleBase" id="RU362097"/>
    </source>
</evidence>
<keyword evidence="3" id="KW-0175">Coiled coil</keyword>
<feature type="chain" id="PRO_5033095137" evidence="2">
    <location>
        <begin position="20"/>
        <end position="487"/>
    </location>
</feature>
<dbReference type="PANTHER" id="PTHR30203">
    <property type="entry name" value="OUTER MEMBRANE CATION EFFLUX PROTEIN"/>
    <property type="match status" value="1"/>
</dbReference>
<dbReference type="PANTHER" id="PTHR30203:SF32">
    <property type="entry name" value="CATION EFFLUX SYSTEM PROTEIN CUSC"/>
    <property type="match status" value="1"/>
</dbReference>
<dbReference type="GO" id="GO:0005886">
    <property type="term" value="C:plasma membrane"/>
    <property type="evidence" value="ECO:0007669"/>
    <property type="project" value="UniProtKB-SubCell"/>
</dbReference>
<comment type="similarity">
    <text evidence="1 2">Belongs to the outer membrane factor (OMF) (TC 1.B.17) family.</text>
</comment>
<keyword evidence="2" id="KW-0564">Palmitate</keyword>
<dbReference type="GO" id="GO:0015562">
    <property type="term" value="F:efflux transmembrane transporter activity"/>
    <property type="evidence" value="ECO:0007669"/>
    <property type="project" value="InterPro"/>
</dbReference>
<dbReference type="Gene3D" id="1.20.1600.10">
    <property type="entry name" value="Outer membrane efflux proteins (OEP)"/>
    <property type="match status" value="1"/>
</dbReference>
<keyword evidence="2" id="KW-0812">Transmembrane</keyword>
<dbReference type="NCBIfam" id="TIGR01845">
    <property type="entry name" value="outer_NodT"/>
    <property type="match status" value="1"/>
</dbReference>
<feature type="coiled-coil region" evidence="3">
    <location>
        <begin position="231"/>
        <end position="258"/>
    </location>
</feature>
<keyword evidence="2" id="KW-1134">Transmembrane beta strand</keyword>
<keyword evidence="2" id="KW-0732">Signal</keyword>
<accession>A0A844Y5G2</accession>
<protein>
    <submittedName>
        <fullName evidence="4">Efflux transporter outer membrane subunit</fullName>
    </submittedName>
</protein>
<comment type="caution">
    <text evidence="4">The sequence shown here is derived from an EMBL/GenBank/DDBJ whole genome shotgun (WGS) entry which is preliminary data.</text>
</comment>
<dbReference type="AlphaFoldDB" id="A0A844Y5G2"/>
<reference evidence="4 5" key="1">
    <citation type="submission" date="2019-12" db="EMBL/GenBank/DDBJ databases">
        <title>Genomic-based taxomic classification of the family Erythrobacteraceae.</title>
        <authorList>
            <person name="Xu L."/>
        </authorList>
    </citation>
    <scope>NUCLEOTIDE SEQUENCE [LARGE SCALE GENOMIC DNA]</scope>
    <source>
        <strain evidence="4 5">JCM 17468</strain>
    </source>
</reference>
<dbReference type="Pfam" id="PF02321">
    <property type="entry name" value="OEP"/>
    <property type="match status" value="2"/>
</dbReference>
<keyword evidence="2" id="KW-0449">Lipoprotein</keyword>
<keyword evidence="5" id="KW-1185">Reference proteome</keyword>
<feature type="signal peptide" evidence="2">
    <location>
        <begin position="1"/>
        <end position="19"/>
    </location>
</feature>
<evidence type="ECO:0000256" key="3">
    <source>
        <dbReference type="SAM" id="Coils"/>
    </source>
</evidence>
<evidence type="ECO:0000256" key="1">
    <source>
        <dbReference type="ARBA" id="ARBA00007613"/>
    </source>
</evidence>
<dbReference type="InterPro" id="IPR003423">
    <property type="entry name" value="OMP_efflux"/>
</dbReference>
<dbReference type="EMBL" id="WTYD01000001">
    <property type="protein sequence ID" value="MXO52769.1"/>
    <property type="molecule type" value="Genomic_DNA"/>
</dbReference>
<evidence type="ECO:0000313" key="5">
    <source>
        <dbReference type="Proteomes" id="UP000430272"/>
    </source>
</evidence>
<dbReference type="Proteomes" id="UP000430272">
    <property type="component" value="Unassembled WGS sequence"/>
</dbReference>
<comment type="subcellular location">
    <subcellularLocation>
        <location evidence="2">Cell membrane</location>
        <topology evidence="2">Lipid-anchor</topology>
    </subcellularLocation>
</comment>
<dbReference type="OrthoDB" id="7181739at2"/>
<dbReference type="RefSeq" id="WP_160659708.1">
    <property type="nucleotide sequence ID" value="NZ_BAABDV010000001.1"/>
</dbReference>
<organism evidence="4 5">
    <name type="scientific">Qipengyuania pelagi</name>
    <dbReference type="NCBI Taxonomy" id="994320"/>
    <lineage>
        <taxon>Bacteria</taxon>
        <taxon>Pseudomonadati</taxon>
        <taxon>Pseudomonadota</taxon>
        <taxon>Alphaproteobacteria</taxon>
        <taxon>Sphingomonadales</taxon>
        <taxon>Erythrobacteraceae</taxon>
        <taxon>Qipengyuania</taxon>
    </lineage>
</organism>
<name>A0A844Y5G2_9SPHN</name>
<dbReference type="SUPFAM" id="SSF56954">
    <property type="entry name" value="Outer membrane efflux proteins (OEP)"/>
    <property type="match status" value="1"/>
</dbReference>